<comment type="caution">
    <text evidence="1">The sequence shown here is derived from an EMBL/GenBank/DDBJ whole genome shotgun (WGS) entry which is preliminary data.</text>
</comment>
<evidence type="ECO:0000313" key="1">
    <source>
        <dbReference type="EMBL" id="CAG8669972.1"/>
    </source>
</evidence>
<sequence>MRRNCTSRDERISVEPSSIRIHRLGGDTFKNSQESVTSSSRTWISMIETIRNREQLRMPYTRWSFDM</sequence>
<evidence type="ECO:0000313" key="2">
    <source>
        <dbReference type="Proteomes" id="UP000789375"/>
    </source>
</evidence>
<protein>
    <submittedName>
        <fullName evidence="1">65_t:CDS:1</fullName>
    </submittedName>
</protein>
<proteinExistence type="predicted"/>
<reference evidence="1" key="1">
    <citation type="submission" date="2021-06" db="EMBL/GenBank/DDBJ databases">
        <authorList>
            <person name="Kallberg Y."/>
            <person name="Tangrot J."/>
            <person name="Rosling A."/>
        </authorList>
    </citation>
    <scope>NUCLEOTIDE SEQUENCE</scope>
    <source>
        <strain evidence="1">87-6 pot B 2015</strain>
    </source>
</reference>
<dbReference type="EMBL" id="CAJVPP010005796">
    <property type="protein sequence ID" value="CAG8669972.1"/>
    <property type="molecule type" value="Genomic_DNA"/>
</dbReference>
<accession>A0A9N9H9Q9</accession>
<name>A0A9N9H9Q9_FUNMO</name>
<gene>
    <name evidence="1" type="ORF">FMOSSE_LOCUS12357</name>
</gene>
<organism evidence="1 2">
    <name type="scientific">Funneliformis mosseae</name>
    <name type="common">Endomycorrhizal fungus</name>
    <name type="synonym">Glomus mosseae</name>
    <dbReference type="NCBI Taxonomy" id="27381"/>
    <lineage>
        <taxon>Eukaryota</taxon>
        <taxon>Fungi</taxon>
        <taxon>Fungi incertae sedis</taxon>
        <taxon>Mucoromycota</taxon>
        <taxon>Glomeromycotina</taxon>
        <taxon>Glomeromycetes</taxon>
        <taxon>Glomerales</taxon>
        <taxon>Glomeraceae</taxon>
        <taxon>Funneliformis</taxon>
    </lineage>
</organism>
<feature type="non-terminal residue" evidence="1">
    <location>
        <position position="1"/>
    </location>
</feature>
<keyword evidence="2" id="KW-1185">Reference proteome</keyword>
<dbReference type="Proteomes" id="UP000789375">
    <property type="component" value="Unassembled WGS sequence"/>
</dbReference>
<dbReference type="AlphaFoldDB" id="A0A9N9H9Q9"/>